<evidence type="ECO:0000313" key="3">
    <source>
        <dbReference type="Proteomes" id="UP000598174"/>
    </source>
</evidence>
<evidence type="ECO:0000313" key="2">
    <source>
        <dbReference type="EMBL" id="GIE09645.1"/>
    </source>
</evidence>
<evidence type="ECO:0000256" key="1">
    <source>
        <dbReference type="SAM" id="MobiDB-lite"/>
    </source>
</evidence>
<organism evidence="2 3">
    <name type="scientific">Paractinoplanes ferrugineus</name>
    <dbReference type="NCBI Taxonomy" id="113564"/>
    <lineage>
        <taxon>Bacteria</taxon>
        <taxon>Bacillati</taxon>
        <taxon>Actinomycetota</taxon>
        <taxon>Actinomycetes</taxon>
        <taxon>Micromonosporales</taxon>
        <taxon>Micromonosporaceae</taxon>
        <taxon>Paractinoplanes</taxon>
    </lineage>
</organism>
<dbReference type="Proteomes" id="UP000598174">
    <property type="component" value="Unassembled WGS sequence"/>
</dbReference>
<feature type="region of interest" description="Disordered" evidence="1">
    <location>
        <begin position="37"/>
        <end position="94"/>
    </location>
</feature>
<accession>A0A919MEL0</accession>
<proteinExistence type="predicted"/>
<dbReference type="EMBL" id="BOMM01000011">
    <property type="protein sequence ID" value="GIE09645.1"/>
    <property type="molecule type" value="Genomic_DNA"/>
</dbReference>
<feature type="region of interest" description="Disordered" evidence="1">
    <location>
        <begin position="1"/>
        <end position="23"/>
    </location>
</feature>
<gene>
    <name evidence="2" type="ORF">Afe05nite_14850</name>
</gene>
<reference evidence="2" key="1">
    <citation type="submission" date="2021-01" db="EMBL/GenBank/DDBJ databases">
        <title>Whole genome shotgun sequence of Actinoplanes ferrugineus NBRC 15555.</title>
        <authorList>
            <person name="Komaki H."/>
            <person name="Tamura T."/>
        </authorList>
    </citation>
    <scope>NUCLEOTIDE SEQUENCE</scope>
    <source>
        <strain evidence="2">NBRC 15555</strain>
    </source>
</reference>
<protein>
    <submittedName>
        <fullName evidence="2">Uncharacterized protein</fullName>
    </submittedName>
</protein>
<keyword evidence="3" id="KW-1185">Reference proteome</keyword>
<name>A0A919MEL0_9ACTN</name>
<comment type="caution">
    <text evidence="2">The sequence shown here is derived from an EMBL/GenBank/DDBJ whole genome shotgun (WGS) entry which is preliminary data.</text>
</comment>
<dbReference type="AlphaFoldDB" id="A0A919MEL0"/>
<sequence length="94" mass="9937">MARRPACGVNWEPQRDRWPEGKQQVAGLANLGASGLAEGLDWPPADSARCSEHPVPGQAAQDDRPRQAAPRTPIPGKRSGECGRGRRGGGWGGT</sequence>